<feature type="compositionally biased region" description="Polar residues" evidence="1">
    <location>
        <begin position="146"/>
        <end position="158"/>
    </location>
</feature>
<feature type="compositionally biased region" description="Polar residues" evidence="1">
    <location>
        <begin position="615"/>
        <end position="625"/>
    </location>
</feature>
<dbReference type="PANTHER" id="PTHR28298:SF1">
    <property type="entry name" value="EISOSOME PROTEIN 1"/>
    <property type="match status" value="1"/>
</dbReference>
<comment type="caution">
    <text evidence="2">The sequence shown here is derived from an EMBL/GenBank/DDBJ whole genome shotgun (WGS) entry which is preliminary data.</text>
</comment>
<feature type="compositionally biased region" description="Polar residues" evidence="1">
    <location>
        <begin position="1"/>
        <end position="19"/>
    </location>
</feature>
<feature type="compositionally biased region" description="Polar residues" evidence="1">
    <location>
        <begin position="119"/>
        <end position="131"/>
    </location>
</feature>
<feature type="compositionally biased region" description="Low complexity" evidence="1">
    <location>
        <begin position="689"/>
        <end position="700"/>
    </location>
</feature>
<dbReference type="Proteomes" id="UP001286456">
    <property type="component" value="Unassembled WGS sequence"/>
</dbReference>
<gene>
    <name evidence="2" type="ORF">B0T19DRAFT_161408</name>
</gene>
<dbReference type="GO" id="GO:0070941">
    <property type="term" value="P:eisosome assembly"/>
    <property type="evidence" value="ECO:0007669"/>
    <property type="project" value="TreeGrafter"/>
</dbReference>
<feature type="region of interest" description="Disordered" evidence="1">
    <location>
        <begin position="265"/>
        <end position="297"/>
    </location>
</feature>
<evidence type="ECO:0000313" key="3">
    <source>
        <dbReference type="Proteomes" id="UP001286456"/>
    </source>
</evidence>
<dbReference type="EMBL" id="JAUEPO010000003">
    <property type="protein sequence ID" value="KAK3327375.1"/>
    <property type="molecule type" value="Genomic_DNA"/>
</dbReference>
<dbReference type="PANTHER" id="PTHR28298">
    <property type="entry name" value="EISOSOME PROTEIN 1"/>
    <property type="match status" value="1"/>
</dbReference>
<name>A0AAE0ILZ8_9PEZI</name>
<protein>
    <recommendedName>
        <fullName evidence="4">Eisosome protein 1</fullName>
    </recommendedName>
</protein>
<feature type="compositionally biased region" description="Basic and acidic residues" evidence="1">
    <location>
        <begin position="580"/>
        <end position="595"/>
    </location>
</feature>
<evidence type="ECO:0008006" key="4">
    <source>
        <dbReference type="Google" id="ProtNLM"/>
    </source>
</evidence>
<keyword evidence="3" id="KW-1185">Reference proteome</keyword>
<feature type="compositionally biased region" description="Basic and acidic residues" evidence="1">
    <location>
        <begin position="786"/>
        <end position="797"/>
    </location>
</feature>
<organism evidence="2 3">
    <name type="scientific">Cercophora scortea</name>
    <dbReference type="NCBI Taxonomy" id="314031"/>
    <lineage>
        <taxon>Eukaryota</taxon>
        <taxon>Fungi</taxon>
        <taxon>Dikarya</taxon>
        <taxon>Ascomycota</taxon>
        <taxon>Pezizomycotina</taxon>
        <taxon>Sordariomycetes</taxon>
        <taxon>Sordariomycetidae</taxon>
        <taxon>Sordariales</taxon>
        <taxon>Lasiosphaeriaceae</taxon>
        <taxon>Cercophora</taxon>
    </lineage>
</organism>
<evidence type="ECO:0000313" key="2">
    <source>
        <dbReference type="EMBL" id="KAK3327375.1"/>
    </source>
</evidence>
<dbReference type="Pfam" id="PF12757">
    <property type="entry name" value="Eisosome1"/>
    <property type="match status" value="1"/>
</dbReference>
<dbReference type="AlphaFoldDB" id="A0AAE0ILZ8"/>
<feature type="compositionally biased region" description="Low complexity" evidence="1">
    <location>
        <begin position="761"/>
        <end position="784"/>
    </location>
</feature>
<feature type="region of interest" description="Disordered" evidence="1">
    <location>
        <begin position="1"/>
        <end position="44"/>
    </location>
</feature>
<feature type="compositionally biased region" description="Polar residues" evidence="1">
    <location>
        <begin position="716"/>
        <end position="730"/>
    </location>
</feature>
<feature type="compositionally biased region" description="Basic residues" evidence="1">
    <location>
        <begin position="672"/>
        <end position="687"/>
    </location>
</feature>
<accession>A0AAE0ILZ8</accession>
<dbReference type="InterPro" id="IPR024527">
    <property type="entry name" value="Eisosome1"/>
</dbReference>
<feature type="compositionally biased region" description="Polar residues" evidence="1">
    <location>
        <begin position="265"/>
        <end position="284"/>
    </location>
</feature>
<feature type="compositionally biased region" description="Polar residues" evidence="1">
    <location>
        <begin position="659"/>
        <end position="671"/>
    </location>
</feature>
<feature type="compositionally biased region" description="Basic and acidic residues" evidence="1">
    <location>
        <begin position="496"/>
        <end position="568"/>
    </location>
</feature>
<evidence type="ECO:0000256" key="1">
    <source>
        <dbReference type="SAM" id="MobiDB-lite"/>
    </source>
</evidence>
<reference evidence="2" key="1">
    <citation type="journal article" date="2023" name="Mol. Phylogenet. Evol.">
        <title>Genome-scale phylogeny and comparative genomics of the fungal order Sordariales.</title>
        <authorList>
            <person name="Hensen N."/>
            <person name="Bonometti L."/>
            <person name="Westerberg I."/>
            <person name="Brannstrom I.O."/>
            <person name="Guillou S."/>
            <person name="Cros-Aarteil S."/>
            <person name="Calhoun S."/>
            <person name="Haridas S."/>
            <person name="Kuo A."/>
            <person name="Mondo S."/>
            <person name="Pangilinan J."/>
            <person name="Riley R."/>
            <person name="LaButti K."/>
            <person name="Andreopoulos B."/>
            <person name="Lipzen A."/>
            <person name="Chen C."/>
            <person name="Yan M."/>
            <person name="Daum C."/>
            <person name="Ng V."/>
            <person name="Clum A."/>
            <person name="Steindorff A."/>
            <person name="Ohm R.A."/>
            <person name="Martin F."/>
            <person name="Silar P."/>
            <person name="Natvig D.O."/>
            <person name="Lalanne C."/>
            <person name="Gautier V."/>
            <person name="Ament-Velasquez S.L."/>
            <person name="Kruys A."/>
            <person name="Hutchinson M.I."/>
            <person name="Powell A.J."/>
            <person name="Barry K."/>
            <person name="Miller A.N."/>
            <person name="Grigoriev I.V."/>
            <person name="Debuchy R."/>
            <person name="Gladieux P."/>
            <person name="Hiltunen Thoren M."/>
            <person name="Johannesson H."/>
        </authorList>
    </citation>
    <scope>NUCLEOTIDE SEQUENCE</scope>
    <source>
        <strain evidence="2">SMH4131-1</strain>
    </source>
</reference>
<sequence length="829" mass="90064">MGAASATGTQTTFASSNRSGRLRYANAEDLPSYPSTGLPLKKDGAAASAAASLGWANRTSFEHWKPDSSISTSASTAALLANANEHNRMTPVKESHPSSAGSQAAILAAGSAQRHQHRQSLPPSIWGNSAANLAFKARKTPPPPSTDMQTLSRKNSMSAAKGAMANTRPRSKSSPQTPQDSYPDQANAASNALSAATIAHRPSVRAAHAPVGDAGAIPYTTMNRLMFTSHPPVKIETDEKNRADILHASAVAMAKRMYTQQQKVINNTKHARSSSFTRHGSGSPTGAEDDEPQPMPLNNLQEAAYKLAQERLAKIQDEHQKNREYQEYYGSPGVPQRSKLGTIRNKLTRRRSSSDGDLINDQRRSQQIRKQMSMFDTKLMEVDEKKRTQDRQALLAAAQKNVKARLQDMDDKLNAETGRIPQSTIGEWEVKAHAAAQARFDASRNDNYGKIDLGGGKFMGRDEVDEIAARNVQPLLDEINENAERERARRVQQALDEERAREEAERDKMREKEIQDNLKKIKEHQKDVEKARKAEIKQEERARKEEVKAAKAEEKRQVKDGKQKEKEVVPVVPVPVHAATETEKGAEEDKVEDAKGGTTLKSPVLQPTEPEPEQAVTTTANTSGGRSKALSISFPKISRHQHKEKDKDLSATSPPADKITNSEGEPSTSPTHKVKSWLKTRFQRPRAKSSSTSIESSDPSGPGKGFIGGAALAKLTSPNASTHSIENRSASMHEVAMAGRRRSDEPGESSAAGARAVSPLSIGEAKAAGGGSIISSLRSGNDSDSSLDKFEEARTEVYRPATPPTLLAVDSPGRKASPLRGSRFSEILE</sequence>
<feature type="compositionally biased region" description="Polar residues" evidence="1">
    <location>
        <begin position="172"/>
        <end position="184"/>
    </location>
</feature>
<reference evidence="2" key="2">
    <citation type="submission" date="2023-06" db="EMBL/GenBank/DDBJ databases">
        <authorList>
            <consortium name="Lawrence Berkeley National Laboratory"/>
            <person name="Haridas S."/>
            <person name="Hensen N."/>
            <person name="Bonometti L."/>
            <person name="Westerberg I."/>
            <person name="Brannstrom I.O."/>
            <person name="Guillou S."/>
            <person name="Cros-Aarteil S."/>
            <person name="Calhoun S."/>
            <person name="Kuo A."/>
            <person name="Mondo S."/>
            <person name="Pangilinan J."/>
            <person name="Riley R."/>
            <person name="Labutti K."/>
            <person name="Andreopoulos B."/>
            <person name="Lipzen A."/>
            <person name="Chen C."/>
            <person name="Yanf M."/>
            <person name="Daum C."/>
            <person name="Ng V."/>
            <person name="Clum A."/>
            <person name="Steindorff A."/>
            <person name="Ohm R."/>
            <person name="Martin F."/>
            <person name="Silar P."/>
            <person name="Natvig D."/>
            <person name="Lalanne C."/>
            <person name="Gautier V."/>
            <person name="Ament-Velasquez S.L."/>
            <person name="Kruys A."/>
            <person name="Hutchinson M.I."/>
            <person name="Powell A.J."/>
            <person name="Barry K."/>
            <person name="Miller A.N."/>
            <person name="Grigoriev I.V."/>
            <person name="Debuchy R."/>
            <person name="Gladieux P."/>
            <person name="Thoren M.H."/>
            <person name="Johannesson H."/>
        </authorList>
    </citation>
    <scope>NUCLEOTIDE SEQUENCE</scope>
    <source>
        <strain evidence="2">SMH4131-1</strain>
    </source>
</reference>
<feature type="region of interest" description="Disordered" evidence="1">
    <location>
        <begin position="495"/>
        <end position="829"/>
    </location>
</feature>
<proteinExistence type="predicted"/>
<feature type="region of interest" description="Disordered" evidence="1">
    <location>
        <begin position="89"/>
        <end position="187"/>
    </location>
</feature>